<evidence type="ECO:0000313" key="2">
    <source>
        <dbReference type="Proteomes" id="UP000799755"/>
    </source>
</evidence>
<sequence length="172" mass="18718">MSISADSSWTTSQLRTGYDSAHQPVGYKTSFHFSSQHPFNSSTQNQRADLPSLYQHYFDTLSAQFTFASASCQSLRSTSASSKQISCHSLFSFFLSFVVGLINSFRLSPVLAISSPWMGDAAIRNPEAPRVAEVIVPLPTILVRVPLLAAGLGGVEGVGAYLLRSRPGWSRQ</sequence>
<evidence type="ECO:0000313" key="1">
    <source>
        <dbReference type="EMBL" id="KAF2475845.1"/>
    </source>
</evidence>
<keyword evidence="2" id="KW-1185">Reference proteome</keyword>
<comment type="caution">
    <text evidence="1">The sequence shown here is derived from an EMBL/GenBank/DDBJ whole genome shotgun (WGS) entry which is preliminary data.</text>
</comment>
<organism evidence="1 2">
    <name type="scientific">Lindgomyces ingoldianus</name>
    <dbReference type="NCBI Taxonomy" id="673940"/>
    <lineage>
        <taxon>Eukaryota</taxon>
        <taxon>Fungi</taxon>
        <taxon>Dikarya</taxon>
        <taxon>Ascomycota</taxon>
        <taxon>Pezizomycotina</taxon>
        <taxon>Dothideomycetes</taxon>
        <taxon>Pleosporomycetidae</taxon>
        <taxon>Pleosporales</taxon>
        <taxon>Lindgomycetaceae</taxon>
        <taxon>Lindgomyces</taxon>
    </lineage>
</organism>
<reference evidence="1" key="1">
    <citation type="journal article" date="2020" name="Stud. Mycol.">
        <title>101 Dothideomycetes genomes: a test case for predicting lifestyles and emergence of pathogens.</title>
        <authorList>
            <person name="Haridas S."/>
            <person name="Albert R."/>
            <person name="Binder M."/>
            <person name="Bloem J."/>
            <person name="Labutti K."/>
            <person name="Salamov A."/>
            <person name="Andreopoulos B."/>
            <person name="Baker S."/>
            <person name="Barry K."/>
            <person name="Bills G."/>
            <person name="Bluhm B."/>
            <person name="Cannon C."/>
            <person name="Castanera R."/>
            <person name="Culley D."/>
            <person name="Daum C."/>
            <person name="Ezra D."/>
            <person name="Gonzalez J."/>
            <person name="Henrissat B."/>
            <person name="Kuo A."/>
            <person name="Liang C."/>
            <person name="Lipzen A."/>
            <person name="Lutzoni F."/>
            <person name="Magnuson J."/>
            <person name="Mondo S."/>
            <person name="Nolan M."/>
            <person name="Ohm R."/>
            <person name="Pangilinan J."/>
            <person name="Park H.-J."/>
            <person name="Ramirez L."/>
            <person name="Alfaro M."/>
            <person name="Sun H."/>
            <person name="Tritt A."/>
            <person name="Yoshinaga Y."/>
            <person name="Zwiers L.-H."/>
            <person name="Turgeon B."/>
            <person name="Goodwin S."/>
            <person name="Spatafora J."/>
            <person name="Crous P."/>
            <person name="Grigoriev I."/>
        </authorList>
    </citation>
    <scope>NUCLEOTIDE SEQUENCE</scope>
    <source>
        <strain evidence="1">ATCC 200398</strain>
    </source>
</reference>
<protein>
    <submittedName>
        <fullName evidence="1">Uncharacterized protein</fullName>
    </submittedName>
</protein>
<dbReference type="EMBL" id="MU003495">
    <property type="protein sequence ID" value="KAF2475845.1"/>
    <property type="molecule type" value="Genomic_DNA"/>
</dbReference>
<gene>
    <name evidence="1" type="ORF">BDR25DRAFT_89035</name>
</gene>
<dbReference type="Proteomes" id="UP000799755">
    <property type="component" value="Unassembled WGS sequence"/>
</dbReference>
<proteinExistence type="predicted"/>
<accession>A0ACB6R9W6</accession>
<name>A0ACB6R9W6_9PLEO</name>